<feature type="compositionally biased region" description="Basic and acidic residues" evidence="1">
    <location>
        <begin position="653"/>
        <end position="690"/>
    </location>
</feature>
<dbReference type="CDD" id="cd00170">
    <property type="entry name" value="SEC14"/>
    <property type="match status" value="1"/>
</dbReference>
<dbReference type="SMART" id="SM00516">
    <property type="entry name" value="SEC14"/>
    <property type="match status" value="1"/>
</dbReference>
<feature type="compositionally biased region" description="Low complexity" evidence="1">
    <location>
        <begin position="477"/>
        <end position="490"/>
    </location>
</feature>
<feature type="compositionally biased region" description="Polar residues" evidence="1">
    <location>
        <begin position="550"/>
        <end position="564"/>
    </location>
</feature>
<feature type="compositionally biased region" description="Basic and acidic residues" evidence="1">
    <location>
        <begin position="596"/>
        <end position="608"/>
    </location>
</feature>
<organism evidence="3 4">
    <name type="scientific">Salinomyces thailandicus</name>
    <dbReference type="NCBI Taxonomy" id="706561"/>
    <lineage>
        <taxon>Eukaryota</taxon>
        <taxon>Fungi</taxon>
        <taxon>Dikarya</taxon>
        <taxon>Ascomycota</taxon>
        <taxon>Pezizomycotina</taxon>
        <taxon>Dothideomycetes</taxon>
        <taxon>Dothideomycetidae</taxon>
        <taxon>Mycosphaerellales</taxon>
        <taxon>Teratosphaeriaceae</taxon>
        <taxon>Salinomyces</taxon>
    </lineage>
</organism>
<feature type="compositionally biased region" description="Acidic residues" evidence="1">
    <location>
        <begin position="714"/>
        <end position="727"/>
    </location>
</feature>
<dbReference type="AlphaFoldDB" id="A0A4U0TZI8"/>
<dbReference type="EMBL" id="NAJL01000020">
    <property type="protein sequence ID" value="TKA27897.1"/>
    <property type="molecule type" value="Genomic_DNA"/>
</dbReference>
<feature type="domain" description="CRAL-TRIO" evidence="2">
    <location>
        <begin position="111"/>
        <end position="307"/>
    </location>
</feature>
<dbReference type="Pfam" id="PF00650">
    <property type="entry name" value="CRAL_TRIO"/>
    <property type="match status" value="1"/>
</dbReference>
<dbReference type="SMART" id="SM01100">
    <property type="entry name" value="CRAL_TRIO_N"/>
    <property type="match status" value="1"/>
</dbReference>
<dbReference type="SUPFAM" id="SSF46938">
    <property type="entry name" value="CRAL/TRIO N-terminal domain"/>
    <property type="match status" value="1"/>
</dbReference>
<proteinExistence type="predicted"/>
<dbReference type="InterPro" id="IPR001251">
    <property type="entry name" value="CRAL-TRIO_dom"/>
</dbReference>
<evidence type="ECO:0000259" key="2">
    <source>
        <dbReference type="PROSITE" id="PS50191"/>
    </source>
</evidence>
<name>A0A4U0TZI8_9PEZI</name>
<accession>A0A4U0TZI8</accession>
<feature type="region of interest" description="Disordered" evidence="1">
    <location>
        <begin position="641"/>
        <end position="730"/>
    </location>
</feature>
<evidence type="ECO:0000256" key="1">
    <source>
        <dbReference type="SAM" id="MobiDB-lite"/>
    </source>
</evidence>
<dbReference type="InterPro" id="IPR036273">
    <property type="entry name" value="CRAL/TRIO_N_dom_sf"/>
</dbReference>
<reference evidence="3 4" key="1">
    <citation type="submission" date="2017-03" db="EMBL/GenBank/DDBJ databases">
        <title>Genomes of endolithic fungi from Antarctica.</title>
        <authorList>
            <person name="Coleine C."/>
            <person name="Masonjones S."/>
            <person name="Stajich J.E."/>
        </authorList>
    </citation>
    <scope>NUCLEOTIDE SEQUENCE [LARGE SCALE GENOMIC DNA]</scope>
    <source>
        <strain evidence="3 4">CCFEE 6315</strain>
    </source>
</reference>
<feature type="compositionally biased region" description="Polar residues" evidence="1">
    <location>
        <begin position="491"/>
        <end position="503"/>
    </location>
</feature>
<dbReference type="InterPro" id="IPR036865">
    <property type="entry name" value="CRAL-TRIO_dom_sf"/>
</dbReference>
<feature type="compositionally biased region" description="Polar residues" evidence="1">
    <location>
        <begin position="617"/>
        <end position="627"/>
    </location>
</feature>
<dbReference type="InterPro" id="IPR051026">
    <property type="entry name" value="PI/PC_transfer"/>
</dbReference>
<dbReference type="Gene3D" id="1.10.8.20">
    <property type="entry name" value="N-terminal domain of phosphatidylinositol transfer protein sec14p"/>
    <property type="match status" value="1"/>
</dbReference>
<dbReference type="Pfam" id="PF03765">
    <property type="entry name" value="CRAL_TRIO_N"/>
    <property type="match status" value="1"/>
</dbReference>
<dbReference type="PANTHER" id="PTHR45657:SF3">
    <property type="entry name" value="TRANSPORTER, PUTATIVE (AFU_ORTHOLOGUE AFUA_5G09260)-RELATED"/>
    <property type="match status" value="1"/>
</dbReference>
<evidence type="ECO:0000313" key="3">
    <source>
        <dbReference type="EMBL" id="TKA27897.1"/>
    </source>
</evidence>
<dbReference type="PROSITE" id="PS50191">
    <property type="entry name" value="CRAL_TRIO"/>
    <property type="match status" value="1"/>
</dbReference>
<dbReference type="InterPro" id="IPR011074">
    <property type="entry name" value="CRAL/TRIO_N_dom"/>
</dbReference>
<sequence>MSRSSVSSRGNGAGLERTESYSWPSAHIGHLSEGQQAQLDQFKKLCAEKGYYAPASDGGKTPATHDDETLLRYLRARKFVPQEAFDQFKDTEDWRKENELDKLYQTIDVDEYEHSRRLYPQWTGRRDKRGIPFYVYEIGQVDAKAVMASGSDKKSSSTASLASASKTQTPPKMLRLFALYENLCRFVLPMCSAMPDRTISETPVSQSSNLVDLSKVGLTKFWSLRNHMSDASTLATAHYPETLDRIFVVGAPSFFPTVWEWAKKWFDPITVSKIFILSDKNMKSTLEQYIDLDNIPKKYGGNLNWEFGDLPFLDPGIVKSLKWEESNEQKGHKTIPIGPIKWKYDDNGDLAATAIGSEHGKPRNRVIARLHPEAGIARLALSPGAQSTPGESHLASASGASKPLSPAVSRDDGSGDSQRESNDEGKDVGNDDGKTMSAPADYMKPEGEDTSKVTSAPSGYVKPESGENTTQDNATIVEGGVRVAGVPGPASSSNGGTYLNYRNGNDDADLNEGKSEGSEVPPTSRAGTYEVPVRDNEHDVAAVGPDGRKGTSSTRYEQQEQTHASGEMADGTPEMKIDSQGEKQGIMDPRTVGQAPKEHPIPTPESEKPPPPPSYMEQAQNYANTAVEQAKAVPGMVMGAVGMGGEAAQQQQQKKEDAEEKREHEEEMKRRRNDPRIDQMDGKTVEEFLRQKTMSSAEPMKSPQSARSGKREGPEEEEEEEEEEEGTNIDFVFWRFAPELHIVRSSIPPSRYRRRIPAHPTA</sequence>
<dbReference type="SUPFAM" id="SSF52087">
    <property type="entry name" value="CRAL/TRIO domain"/>
    <property type="match status" value="1"/>
</dbReference>
<keyword evidence="4" id="KW-1185">Reference proteome</keyword>
<feature type="compositionally biased region" description="Basic and acidic residues" evidence="1">
    <location>
        <begin position="409"/>
        <end position="434"/>
    </location>
</feature>
<dbReference type="Proteomes" id="UP000308549">
    <property type="component" value="Unassembled WGS sequence"/>
</dbReference>
<gene>
    <name evidence="3" type="ORF">B0A50_03962</name>
</gene>
<comment type="caution">
    <text evidence="3">The sequence shown here is derived from an EMBL/GenBank/DDBJ whole genome shotgun (WGS) entry which is preliminary data.</text>
</comment>
<evidence type="ECO:0000313" key="4">
    <source>
        <dbReference type="Proteomes" id="UP000308549"/>
    </source>
</evidence>
<feature type="region of interest" description="Disordered" evidence="1">
    <location>
        <begin position="383"/>
        <end position="627"/>
    </location>
</feature>
<dbReference type="PANTHER" id="PTHR45657">
    <property type="entry name" value="CRAL-TRIO DOMAIN-CONTAINING PROTEIN YKL091C-RELATED"/>
    <property type="match status" value="1"/>
</dbReference>
<feature type="compositionally biased region" description="Low complexity" evidence="1">
    <location>
        <begin position="641"/>
        <end position="652"/>
    </location>
</feature>
<dbReference type="Gene3D" id="3.40.525.10">
    <property type="entry name" value="CRAL-TRIO lipid binding domain"/>
    <property type="match status" value="1"/>
</dbReference>
<feature type="compositionally biased region" description="Polar residues" evidence="1">
    <location>
        <begin position="692"/>
        <end position="707"/>
    </location>
</feature>
<protein>
    <recommendedName>
        <fullName evidence="2">CRAL-TRIO domain-containing protein</fullName>
    </recommendedName>
</protein>
<dbReference type="OrthoDB" id="30289at2759"/>